<organism evidence="1 2">
    <name type="scientific">Rufibacter latericius</name>
    <dbReference type="NCBI Taxonomy" id="2487040"/>
    <lineage>
        <taxon>Bacteria</taxon>
        <taxon>Pseudomonadati</taxon>
        <taxon>Bacteroidota</taxon>
        <taxon>Cytophagia</taxon>
        <taxon>Cytophagales</taxon>
        <taxon>Hymenobacteraceae</taxon>
        <taxon>Rufibacter</taxon>
    </lineage>
</organism>
<dbReference type="EMBL" id="RJJD01000005">
    <property type="protein sequence ID" value="RNI26829.1"/>
    <property type="molecule type" value="Genomic_DNA"/>
</dbReference>
<sequence length="67" mass="7573">MQIVLKTITGDDPAIKWRSFAPPVCKIGFNETSQRWKPNYIMLVTMEIAPSYSLANLTLSLQEKTSV</sequence>
<dbReference type="Proteomes" id="UP000272117">
    <property type="component" value="Unassembled WGS sequence"/>
</dbReference>
<gene>
    <name evidence="1" type="ORF">EFB08_10120</name>
</gene>
<evidence type="ECO:0000313" key="2">
    <source>
        <dbReference type="Proteomes" id="UP000272117"/>
    </source>
</evidence>
<protein>
    <submittedName>
        <fullName evidence="1">Uncharacterized protein</fullName>
    </submittedName>
</protein>
<reference evidence="1 2" key="1">
    <citation type="submission" date="2018-11" db="EMBL/GenBank/DDBJ databases">
        <title>Rufibacter latericius sp. nov., isolated from water in Baiyang Lake.</title>
        <authorList>
            <person name="Yang Y."/>
        </authorList>
    </citation>
    <scope>NUCLEOTIDE SEQUENCE [LARGE SCALE GENOMIC DNA]</scope>
    <source>
        <strain evidence="1 2">R-22-1c-1</strain>
    </source>
</reference>
<accession>A0A3M9MMU0</accession>
<keyword evidence="2" id="KW-1185">Reference proteome</keyword>
<dbReference type="AlphaFoldDB" id="A0A3M9MMU0"/>
<proteinExistence type="predicted"/>
<comment type="caution">
    <text evidence="1">The sequence shown here is derived from an EMBL/GenBank/DDBJ whole genome shotgun (WGS) entry which is preliminary data.</text>
</comment>
<name>A0A3M9MMU0_9BACT</name>
<evidence type="ECO:0000313" key="1">
    <source>
        <dbReference type="EMBL" id="RNI26829.1"/>
    </source>
</evidence>